<dbReference type="PANTHER" id="PTHR42659">
    <property type="entry name" value="XANTHINE DEHYDROGENASE SUBUNIT C-RELATED"/>
    <property type="match status" value="1"/>
</dbReference>
<evidence type="ECO:0000313" key="3">
    <source>
        <dbReference type="Proteomes" id="UP000663801"/>
    </source>
</evidence>
<feature type="domain" description="FAD-binding PCMH-type" evidence="1">
    <location>
        <begin position="1"/>
        <end position="174"/>
    </location>
</feature>
<dbReference type="GO" id="GO:0016491">
    <property type="term" value="F:oxidoreductase activity"/>
    <property type="evidence" value="ECO:0007669"/>
    <property type="project" value="InterPro"/>
</dbReference>
<proteinExistence type="predicted"/>
<gene>
    <name evidence="2" type="ORF">JL107_11795</name>
</gene>
<organism evidence="2 3">
    <name type="scientific">Nakamurella flavida</name>
    <dbReference type="NCBI Taxonomy" id="363630"/>
    <lineage>
        <taxon>Bacteria</taxon>
        <taxon>Bacillati</taxon>
        <taxon>Actinomycetota</taxon>
        <taxon>Actinomycetes</taxon>
        <taxon>Nakamurellales</taxon>
        <taxon>Nakamurellaceae</taxon>
        <taxon>Nakamurella</taxon>
    </lineage>
</organism>
<dbReference type="RefSeq" id="WP_205257224.1">
    <property type="nucleotide sequence ID" value="NZ_BAAAPV010000001.1"/>
</dbReference>
<evidence type="ECO:0000313" key="2">
    <source>
        <dbReference type="EMBL" id="MBM9477132.1"/>
    </source>
</evidence>
<dbReference type="Proteomes" id="UP000663801">
    <property type="component" value="Unassembled WGS sequence"/>
</dbReference>
<dbReference type="SUPFAM" id="SSF56176">
    <property type="entry name" value="FAD-binding/transporter-associated domain-like"/>
    <property type="match status" value="1"/>
</dbReference>
<dbReference type="InterPro" id="IPR016169">
    <property type="entry name" value="FAD-bd_PCMH_sub2"/>
</dbReference>
<sequence length="268" mass="28153">MDLHTVSAYRTAVAPDDLVLAPGERFLGGGTWLFSEPQDDITGLVDLSGMDWPAWEITPDGGLRVGATCTIAELARIPARPEWRAHPLFAQCTQALLASFKVWNSATVGGNICRSYAAAAIVSLCAALDGVAEIWAVDATRRFVPVADIPTGNGTNALAVGDLLRAVELPAAALAARTGFRKIALNSIGRSGAVLTGRVDPGGAAVFGITAATSRPTVLRYPALPTAGELRTDAAAVTTYYTDPLGVADWRRQVSTVLLEEIRQELAA</sequence>
<dbReference type="PROSITE" id="PS51387">
    <property type="entry name" value="FAD_PCMH"/>
    <property type="match status" value="1"/>
</dbReference>
<dbReference type="InterPro" id="IPR016166">
    <property type="entry name" value="FAD-bd_PCMH"/>
</dbReference>
<keyword evidence="3" id="KW-1185">Reference proteome</keyword>
<dbReference type="InterPro" id="IPR036318">
    <property type="entry name" value="FAD-bd_PCMH-like_sf"/>
</dbReference>
<name>A0A938YPJ4_9ACTN</name>
<dbReference type="InterPro" id="IPR002346">
    <property type="entry name" value="Mopterin_DH_FAD-bd"/>
</dbReference>
<reference evidence="2" key="1">
    <citation type="submission" date="2021-01" db="EMBL/GenBank/DDBJ databases">
        <title>KCTC 19127 draft genome.</title>
        <authorList>
            <person name="An D."/>
        </authorList>
    </citation>
    <scope>NUCLEOTIDE SEQUENCE</scope>
    <source>
        <strain evidence="2">KCTC 19127</strain>
    </source>
</reference>
<protein>
    <submittedName>
        <fullName evidence="2">FAD binding domain-containing protein</fullName>
    </submittedName>
</protein>
<dbReference type="GO" id="GO:0071949">
    <property type="term" value="F:FAD binding"/>
    <property type="evidence" value="ECO:0007669"/>
    <property type="project" value="InterPro"/>
</dbReference>
<dbReference type="Pfam" id="PF00941">
    <property type="entry name" value="FAD_binding_5"/>
    <property type="match status" value="1"/>
</dbReference>
<evidence type="ECO:0000259" key="1">
    <source>
        <dbReference type="PROSITE" id="PS51387"/>
    </source>
</evidence>
<dbReference type="InterPro" id="IPR051312">
    <property type="entry name" value="Diverse_Substr_Oxidored"/>
</dbReference>
<dbReference type="Gene3D" id="3.30.465.10">
    <property type="match status" value="1"/>
</dbReference>
<dbReference type="AlphaFoldDB" id="A0A938YPJ4"/>
<dbReference type="EMBL" id="JAERWL010000009">
    <property type="protein sequence ID" value="MBM9477132.1"/>
    <property type="molecule type" value="Genomic_DNA"/>
</dbReference>
<accession>A0A938YPJ4</accession>
<dbReference type="PANTHER" id="PTHR42659:SF9">
    <property type="entry name" value="XANTHINE DEHYDROGENASE FAD-BINDING SUBUNIT XDHB-RELATED"/>
    <property type="match status" value="1"/>
</dbReference>
<comment type="caution">
    <text evidence="2">The sequence shown here is derived from an EMBL/GenBank/DDBJ whole genome shotgun (WGS) entry which is preliminary data.</text>
</comment>